<proteinExistence type="inferred from homology"/>
<gene>
    <name evidence="8" type="ORF">GCM10007414_14680</name>
</gene>
<feature type="domain" description="RmlD-like substrate binding" evidence="7">
    <location>
        <begin position="68"/>
        <end position="222"/>
    </location>
</feature>
<comment type="cofactor">
    <cofactor evidence="6">
        <name>Mg(2+)</name>
        <dbReference type="ChEBI" id="CHEBI:18420"/>
    </cofactor>
    <text evidence="6">Binds 1 Mg(2+) ion per monomer.</text>
</comment>
<keyword evidence="6" id="KW-0560">Oxidoreductase</keyword>
<evidence type="ECO:0000259" key="7">
    <source>
        <dbReference type="Pfam" id="PF04321"/>
    </source>
</evidence>
<dbReference type="InterPro" id="IPR029903">
    <property type="entry name" value="RmlD-like-bd"/>
</dbReference>
<evidence type="ECO:0000313" key="9">
    <source>
        <dbReference type="Proteomes" id="UP000651977"/>
    </source>
</evidence>
<evidence type="ECO:0000313" key="8">
    <source>
        <dbReference type="EMBL" id="GGB02415.1"/>
    </source>
</evidence>
<dbReference type="RefSeq" id="WP_055734436.1">
    <property type="nucleotide sequence ID" value="NZ_BMDY01000007.1"/>
</dbReference>
<keyword evidence="9" id="KW-1185">Reference proteome</keyword>
<keyword evidence="6" id="KW-0521">NADP</keyword>
<dbReference type="EMBL" id="BMDY01000007">
    <property type="protein sequence ID" value="GGB02415.1"/>
    <property type="molecule type" value="Genomic_DNA"/>
</dbReference>
<comment type="function">
    <text evidence="6">Catalyzes the reduction of dTDP-6-deoxy-L-lyxo-4-hexulose to yield dTDP-L-rhamnose.</text>
</comment>
<comment type="catalytic activity">
    <reaction evidence="5 6">
        <text>dTDP-beta-L-rhamnose + NADP(+) = dTDP-4-dehydro-beta-L-rhamnose + NADPH + H(+)</text>
        <dbReference type="Rhea" id="RHEA:21796"/>
        <dbReference type="ChEBI" id="CHEBI:15378"/>
        <dbReference type="ChEBI" id="CHEBI:57510"/>
        <dbReference type="ChEBI" id="CHEBI:57783"/>
        <dbReference type="ChEBI" id="CHEBI:58349"/>
        <dbReference type="ChEBI" id="CHEBI:62830"/>
        <dbReference type="EC" id="1.1.1.133"/>
    </reaction>
</comment>
<dbReference type="Gene3D" id="3.40.50.720">
    <property type="entry name" value="NAD(P)-binding Rossmann-like Domain"/>
    <property type="match status" value="1"/>
</dbReference>
<dbReference type="InterPro" id="IPR005913">
    <property type="entry name" value="dTDP_dehydrorham_reduct"/>
</dbReference>
<dbReference type="Pfam" id="PF04321">
    <property type="entry name" value="RmlD_sub_bind"/>
    <property type="match status" value="1"/>
</dbReference>
<reference evidence="9" key="1">
    <citation type="journal article" date="2019" name="Int. J. Syst. Evol. Microbiol.">
        <title>The Global Catalogue of Microorganisms (GCM) 10K type strain sequencing project: providing services to taxonomists for standard genome sequencing and annotation.</title>
        <authorList>
            <consortium name="The Broad Institute Genomics Platform"/>
            <consortium name="The Broad Institute Genome Sequencing Center for Infectious Disease"/>
            <person name="Wu L."/>
            <person name="Ma J."/>
        </authorList>
    </citation>
    <scope>NUCLEOTIDE SEQUENCE [LARGE SCALE GENOMIC DNA]</scope>
    <source>
        <strain evidence="9">CGMCC 1.10131</strain>
    </source>
</reference>
<evidence type="ECO:0000256" key="4">
    <source>
        <dbReference type="ARBA" id="ARBA00017099"/>
    </source>
</evidence>
<comment type="pathway">
    <text evidence="1 6">Carbohydrate biosynthesis; dTDP-L-rhamnose biosynthesis.</text>
</comment>
<dbReference type="PANTHER" id="PTHR10491">
    <property type="entry name" value="DTDP-4-DEHYDRORHAMNOSE REDUCTASE"/>
    <property type="match status" value="1"/>
</dbReference>
<evidence type="ECO:0000256" key="6">
    <source>
        <dbReference type="RuleBase" id="RU364082"/>
    </source>
</evidence>
<evidence type="ECO:0000256" key="1">
    <source>
        <dbReference type="ARBA" id="ARBA00004781"/>
    </source>
</evidence>
<evidence type="ECO:0000256" key="2">
    <source>
        <dbReference type="ARBA" id="ARBA00010944"/>
    </source>
</evidence>
<evidence type="ECO:0000256" key="5">
    <source>
        <dbReference type="ARBA" id="ARBA00048200"/>
    </source>
</evidence>
<sequence length="248" mass="27976">MQRVLVSGLNGRLAPYLKQALEAHAIEVIGFDRQQLDITQRSQQLAFIKTQQIDTIFHLATGPESWLATLASIAHELDIPLLFTSSESVFNPESTGPFSPEHPADAVNDYGRYKIACEQAALEANPNTIIARLGWQMFDNFERDNLLTHVRDMHDNQGYLEASTQWLPAVAYVEHSMQCLIDLAKQAKAGIYHVGGNEQGLSFYQLVQLINQKYQLNWDIRPGSQPQRDGRIIDSRVPCKSIDEQLKT</sequence>
<protein>
    <recommendedName>
        <fullName evidence="4 6">dTDP-4-dehydrorhamnose reductase</fullName>
        <ecNumber evidence="3 6">1.1.1.133</ecNumber>
    </recommendedName>
</protein>
<dbReference type="PANTHER" id="PTHR10491:SF4">
    <property type="entry name" value="METHIONINE ADENOSYLTRANSFERASE 2 SUBUNIT BETA"/>
    <property type="match status" value="1"/>
</dbReference>
<dbReference type="EC" id="1.1.1.133" evidence="3 6"/>
<name>A0ABQ1I097_9ALTE</name>
<dbReference type="Proteomes" id="UP000651977">
    <property type="component" value="Unassembled WGS sequence"/>
</dbReference>
<comment type="similarity">
    <text evidence="2 6">Belongs to the dTDP-4-dehydrorhamnose reductase family.</text>
</comment>
<accession>A0ABQ1I097</accession>
<evidence type="ECO:0000256" key="3">
    <source>
        <dbReference type="ARBA" id="ARBA00012929"/>
    </source>
</evidence>
<organism evidence="8 9">
    <name type="scientific">Agarivorans gilvus</name>
    <dbReference type="NCBI Taxonomy" id="680279"/>
    <lineage>
        <taxon>Bacteria</taxon>
        <taxon>Pseudomonadati</taxon>
        <taxon>Pseudomonadota</taxon>
        <taxon>Gammaproteobacteria</taxon>
        <taxon>Alteromonadales</taxon>
        <taxon>Alteromonadaceae</taxon>
        <taxon>Agarivorans</taxon>
    </lineage>
</organism>
<dbReference type="InterPro" id="IPR036291">
    <property type="entry name" value="NAD(P)-bd_dom_sf"/>
</dbReference>
<dbReference type="SUPFAM" id="SSF51735">
    <property type="entry name" value="NAD(P)-binding Rossmann-fold domains"/>
    <property type="match status" value="1"/>
</dbReference>
<comment type="caution">
    <text evidence="8">The sequence shown here is derived from an EMBL/GenBank/DDBJ whole genome shotgun (WGS) entry which is preliminary data.</text>
</comment>